<proteinExistence type="predicted"/>
<keyword evidence="1" id="KW-0812">Transmembrane</keyword>
<keyword evidence="1" id="KW-0472">Membrane</keyword>
<evidence type="ECO:0000259" key="2">
    <source>
        <dbReference type="Pfam" id="PF04892"/>
    </source>
</evidence>
<evidence type="ECO:0000313" key="3">
    <source>
        <dbReference type="EMBL" id="OUM20873.1"/>
    </source>
</evidence>
<keyword evidence="4" id="KW-1185">Reference proteome</keyword>
<feature type="transmembrane region" description="Helical" evidence="1">
    <location>
        <begin position="82"/>
        <end position="100"/>
    </location>
</feature>
<dbReference type="Pfam" id="PF04892">
    <property type="entry name" value="VanZ"/>
    <property type="match status" value="1"/>
</dbReference>
<dbReference type="InterPro" id="IPR053150">
    <property type="entry name" value="Teicoplanin_resist-assoc"/>
</dbReference>
<dbReference type="OrthoDB" id="4822551at2"/>
<dbReference type="PANTHER" id="PTHR36834">
    <property type="entry name" value="MEMBRANE PROTEIN-RELATED"/>
    <property type="match status" value="1"/>
</dbReference>
<dbReference type="PANTHER" id="PTHR36834:SF1">
    <property type="entry name" value="INTEGRAL MEMBRANE PROTEIN"/>
    <property type="match status" value="1"/>
</dbReference>
<feature type="transmembrane region" description="Helical" evidence="1">
    <location>
        <begin position="137"/>
        <end position="160"/>
    </location>
</feature>
<feature type="domain" description="VanZ-like" evidence="2">
    <location>
        <begin position="22"/>
        <end position="152"/>
    </location>
</feature>
<reference evidence="3 4" key="1">
    <citation type="submission" date="2017-05" db="EMBL/GenBank/DDBJ databases">
        <title>Butyricicoccus porcorum sp. nov. a butyrate-producing bacterium from the swine intestinal tract.</title>
        <authorList>
            <person name="Trachsel J."/>
            <person name="Humphrey S."/>
            <person name="Allen H.K."/>
        </authorList>
    </citation>
    <scope>NUCLEOTIDE SEQUENCE [LARGE SCALE GENOMIC DNA]</scope>
    <source>
        <strain evidence="3">BB10</strain>
    </source>
</reference>
<accession>A0A252F521</accession>
<organism evidence="3 4">
    <name type="scientific">Butyricicoccus porcorum</name>
    <dbReference type="NCBI Taxonomy" id="1945634"/>
    <lineage>
        <taxon>Bacteria</taxon>
        <taxon>Bacillati</taxon>
        <taxon>Bacillota</taxon>
        <taxon>Clostridia</taxon>
        <taxon>Eubacteriales</taxon>
        <taxon>Butyricicoccaceae</taxon>
        <taxon>Butyricicoccus</taxon>
    </lineage>
</organism>
<dbReference type="Proteomes" id="UP000194903">
    <property type="component" value="Unassembled WGS sequence"/>
</dbReference>
<evidence type="ECO:0000256" key="1">
    <source>
        <dbReference type="SAM" id="Phobius"/>
    </source>
</evidence>
<dbReference type="AlphaFoldDB" id="A0A252F521"/>
<gene>
    <name evidence="3" type="ORF">CBW42_04590</name>
</gene>
<sequence>MCVSVKKRRSPLITVLLWLCLIAYVLLLLKVILFKFDHDTIVNILNDTDELAYTRVNLVPFQTIRFYAFSGRVPASVAVRNLAGNIVAFMPIGILIPLVTRSLSLGRTFLVGFVLSAGIELTQYLTGLGSCDIDDIILNVLGAMSVTLILAVLDLIGFFLKKITKIMRKSLDKKHRRV</sequence>
<name>A0A252F521_9FIRM</name>
<feature type="transmembrane region" description="Helical" evidence="1">
    <location>
        <begin position="12"/>
        <end position="33"/>
    </location>
</feature>
<feature type="transmembrane region" description="Helical" evidence="1">
    <location>
        <begin position="107"/>
        <end position="125"/>
    </location>
</feature>
<comment type="caution">
    <text evidence="3">The sequence shown here is derived from an EMBL/GenBank/DDBJ whole genome shotgun (WGS) entry which is preliminary data.</text>
</comment>
<evidence type="ECO:0000313" key="4">
    <source>
        <dbReference type="Proteomes" id="UP000194903"/>
    </source>
</evidence>
<protein>
    <recommendedName>
        <fullName evidence="2">VanZ-like domain-containing protein</fullName>
    </recommendedName>
</protein>
<dbReference type="InterPro" id="IPR006976">
    <property type="entry name" value="VanZ-like"/>
</dbReference>
<keyword evidence="1" id="KW-1133">Transmembrane helix</keyword>
<dbReference type="EMBL" id="NHOC01000004">
    <property type="protein sequence ID" value="OUM20873.1"/>
    <property type="molecule type" value="Genomic_DNA"/>
</dbReference>